<gene>
    <name evidence="7" type="ORF">AALO_G00095980</name>
</gene>
<evidence type="ECO:0000256" key="5">
    <source>
        <dbReference type="SAM" id="SignalP"/>
    </source>
</evidence>
<comment type="subcellular location">
    <subcellularLocation>
        <location evidence="1">Membrane</location>
    </subcellularLocation>
</comment>
<dbReference type="InterPro" id="IPR036179">
    <property type="entry name" value="Ig-like_dom_sf"/>
</dbReference>
<dbReference type="InterPro" id="IPR013783">
    <property type="entry name" value="Ig-like_fold"/>
</dbReference>
<evidence type="ECO:0000259" key="6">
    <source>
        <dbReference type="SMART" id="SM00409"/>
    </source>
</evidence>
<dbReference type="EMBL" id="JADWDJ010000007">
    <property type="protein sequence ID" value="KAG5278171.1"/>
    <property type="molecule type" value="Genomic_DNA"/>
</dbReference>
<dbReference type="Proteomes" id="UP000823561">
    <property type="component" value="Chromosome 7"/>
</dbReference>
<feature type="signal peptide" evidence="5">
    <location>
        <begin position="1"/>
        <end position="16"/>
    </location>
</feature>
<evidence type="ECO:0000256" key="3">
    <source>
        <dbReference type="ARBA" id="ARBA00023136"/>
    </source>
</evidence>
<keyword evidence="8" id="KW-1185">Reference proteome</keyword>
<keyword evidence="2 4" id="KW-0812">Transmembrane</keyword>
<proteinExistence type="predicted"/>
<evidence type="ECO:0000313" key="7">
    <source>
        <dbReference type="EMBL" id="KAG5278171.1"/>
    </source>
</evidence>
<dbReference type="InterPro" id="IPR003599">
    <property type="entry name" value="Ig_sub"/>
</dbReference>
<comment type="caution">
    <text evidence="7">The sequence shown here is derived from an EMBL/GenBank/DDBJ whole genome shotgun (WGS) entry which is preliminary data.</text>
</comment>
<dbReference type="Pfam" id="PF07686">
    <property type="entry name" value="V-set"/>
    <property type="match status" value="3"/>
</dbReference>
<evidence type="ECO:0000256" key="2">
    <source>
        <dbReference type="ARBA" id="ARBA00022692"/>
    </source>
</evidence>
<dbReference type="SUPFAM" id="SSF48726">
    <property type="entry name" value="Immunoglobulin"/>
    <property type="match status" value="3"/>
</dbReference>
<feature type="transmembrane region" description="Helical" evidence="4">
    <location>
        <begin position="330"/>
        <end position="351"/>
    </location>
</feature>
<feature type="domain" description="Immunoglobulin" evidence="6">
    <location>
        <begin position="19"/>
        <end position="116"/>
    </location>
</feature>
<dbReference type="PANTHER" id="PTHR11860:SF87">
    <property type="entry name" value="CMRF35-LIKE MOLECULE 8"/>
    <property type="match status" value="1"/>
</dbReference>
<keyword evidence="4" id="KW-1133">Transmembrane helix</keyword>
<evidence type="ECO:0000256" key="4">
    <source>
        <dbReference type="SAM" id="Phobius"/>
    </source>
</evidence>
<keyword evidence="3 4" id="KW-0472">Membrane</keyword>
<keyword evidence="5" id="KW-0732">Signal</keyword>
<accession>A0AAV6GYT9</accession>
<dbReference type="GO" id="GO:0004888">
    <property type="term" value="F:transmembrane signaling receptor activity"/>
    <property type="evidence" value="ECO:0007669"/>
    <property type="project" value="TreeGrafter"/>
</dbReference>
<feature type="domain" description="Immunoglobulin" evidence="6">
    <location>
        <begin position="119"/>
        <end position="217"/>
    </location>
</feature>
<dbReference type="InterPro" id="IPR013106">
    <property type="entry name" value="Ig_V-set"/>
</dbReference>
<dbReference type="AlphaFoldDB" id="A0AAV6GYT9"/>
<dbReference type="SMART" id="SM00409">
    <property type="entry name" value="IG"/>
    <property type="match status" value="3"/>
</dbReference>
<dbReference type="Gene3D" id="2.60.40.10">
    <property type="entry name" value="Immunoglobulins"/>
    <property type="match status" value="3"/>
</dbReference>
<dbReference type="PANTHER" id="PTHR11860">
    <property type="entry name" value="POLYMERIC-IMMUNOGLOBULIN RECEPTOR"/>
    <property type="match status" value="1"/>
</dbReference>
<evidence type="ECO:0000256" key="1">
    <source>
        <dbReference type="ARBA" id="ARBA00004370"/>
    </source>
</evidence>
<feature type="domain" description="Immunoglobulin" evidence="6">
    <location>
        <begin position="221"/>
        <end position="324"/>
    </location>
</feature>
<feature type="chain" id="PRO_5043372263" description="Immunoglobulin domain-containing protein" evidence="5">
    <location>
        <begin position="17"/>
        <end position="459"/>
    </location>
</feature>
<dbReference type="GO" id="GO:0005886">
    <property type="term" value="C:plasma membrane"/>
    <property type="evidence" value="ECO:0007669"/>
    <property type="project" value="TreeGrafter"/>
</dbReference>
<sequence length="459" mass="50759">MKNLIVLLIYLISCSYEDIIKETGPLAGVVTIKCPYDAQHVDRHKYFCKGAGCDIIVSDKESRQRTSQRLKLTDHKQGKNFLVTMTNLTGEDTGVYWCAAGGASPSETPDLLMEVHIQVNPVIGDVGDSATFRCPYAEGSQNKSKCLCKGECEKSGDNCLIKSEQGQTQAKNGHETLYDDTVSRVFNVTIGGLRAEYSGKYTCAVITEVNFVTTEQELLVREVVAGDEGKSVIITCKYQHDQTSKNTAKYFCRAKDTGCKLEDFLVSSLAPNHNRYILKEDKDLQPEISARIFNVTITDLRAEDSGIYWCGVEETKSVVRLEVIKSASPLTLSVSLIVVMVVVATAVFLLYRHKRNKTQELPSNDTNTRRNSQVPQPDCMYEEIKDTHNPSLPETNTVYATAQLPTMPSDDLTYSTATLPTNPCTDMGYSAVSFGEGPNTVAIAFRQGNCEYSRTSSDQ</sequence>
<evidence type="ECO:0000313" key="8">
    <source>
        <dbReference type="Proteomes" id="UP000823561"/>
    </source>
</evidence>
<name>A0AAV6GYT9_9TELE</name>
<dbReference type="InterPro" id="IPR050671">
    <property type="entry name" value="CD300_family_receptors"/>
</dbReference>
<protein>
    <recommendedName>
        <fullName evidence="6">Immunoglobulin domain-containing protein</fullName>
    </recommendedName>
</protein>
<reference evidence="7" key="1">
    <citation type="submission" date="2020-10" db="EMBL/GenBank/DDBJ databases">
        <title>Chromosome-scale genome assembly of the Allis shad, Alosa alosa.</title>
        <authorList>
            <person name="Margot Z."/>
            <person name="Christophe K."/>
            <person name="Cabau C."/>
            <person name="Louis A."/>
            <person name="Berthelot C."/>
            <person name="Parey E."/>
            <person name="Roest Crollius H."/>
            <person name="Montfort J."/>
            <person name="Robinson-Rechavi M."/>
            <person name="Bucao C."/>
            <person name="Bouchez O."/>
            <person name="Gislard M."/>
            <person name="Lluch J."/>
            <person name="Milhes M."/>
            <person name="Lampietro C."/>
            <person name="Lopez Roques C."/>
            <person name="Donnadieu C."/>
            <person name="Braasch I."/>
            <person name="Desvignes T."/>
            <person name="Postlethwait J."/>
            <person name="Bobe J."/>
            <person name="Guiguen Y."/>
        </authorList>
    </citation>
    <scope>NUCLEOTIDE SEQUENCE</scope>
    <source>
        <strain evidence="7">M-15738</strain>
        <tissue evidence="7">Blood</tissue>
    </source>
</reference>
<organism evidence="7 8">
    <name type="scientific">Alosa alosa</name>
    <name type="common">allis shad</name>
    <dbReference type="NCBI Taxonomy" id="278164"/>
    <lineage>
        <taxon>Eukaryota</taxon>
        <taxon>Metazoa</taxon>
        <taxon>Chordata</taxon>
        <taxon>Craniata</taxon>
        <taxon>Vertebrata</taxon>
        <taxon>Euteleostomi</taxon>
        <taxon>Actinopterygii</taxon>
        <taxon>Neopterygii</taxon>
        <taxon>Teleostei</taxon>
        <taxon>Clupei</taxon>
        <taxon>Clupeiformes</taxon>
        <taxon>Clupeoidei</taxon>
        <taxon>Clupeidae</taxon>
        <taxon>Alosa</taxon>
    </lineage>
</organism>